<evidence type="ECO:0008006" key="4">
    <source>
        <dbReference type="Google" id="ProtNLM"/>
    </source>
</evidence>
<evidence type="ECO:0000313" key="2">
    <source>
        <dbReference type="EMBL" id="TVU70728.1"/>
    </source>
</evidence>
<name>A0A558HNT1_9GAMM</name>
<dbReference type="Proteomes" id="UP000319941">
    <property type="component" value="Unassembled WGS sequence"/>
</dbReference>
<dbReference type="STRING" id="553385.GCA_000591415_03686"/>
<proteinExistence type="predicted"/>
<keyword evidence="1" id="KW-0732">Signal</keyword>
<protein>
    <recommendedName>
        <fullName evidence="4">Capsule biosynthesis GfcC-like C-terminal domain-containing protein</fullName>
    </recommendedName>
</protein>
<organism evidence="2 3">
    <name type="scientific">Cobetia crustatorum</name>
    <dbReference type="NCBI Taxonomy" id="553385"/>
    <lineage>
        <taxon>Bacteria</taxon>
        <taxon>Pseudomonadati</taxon>
        <taxon>Pseudomonadota</taxon>
        <taxon>Gammaproteobacteria</taxon>
        <taxon>Oceanospirillales</taxon>
        <taxon>Halomonadaceae</taxon>
        <taxon>Cobetia</taxon>
    </lineage>
</organism>
<dbReference type="EMBL" id="VNFH01000005">
    <property type="protein sequence ID" value="TVU70728.1"/>
    <property type="molecule type" value="Genomic_DNA"/>
</dbReference>
<evidence type="ECO:0000256" key="1">
    <source>
        <dbReference type="SAM" id="SignalP"/>
    </source>
</evidence>
<feature type="chain" id="PRO_5021994766" description="Capsule biosynthesis GfcC-like C-terminal domain-containing protein" evidence="1">
    <location>
        <begin position="32"/>
        <end position="316"/>
    </location>
</feature>
<evidence type="ECO:0000313" key="3">
    <source>
        <dbReference type="Proteomes" id="UP000319941"/>
    </source>
</evidence>
<sequence length="316" mass="33932">MVISLSRHVLRSRERLAALMALAMLSPLAVADDTPLPFSAASTPLASQVLEQQWAESAQVSALDWRYSFVSTPLIRQQMADKANRLSAELELIAARYAVGATPNSPQARYVTALQAWQHYVAQGRLVAGPQEVGRPTAGHLKADSNDAAAAPPTTERVLARIPGQLDPRRDMRAGPQAIRIAPGMVIGACQAPRNIVIMDATGVHQRKWSPNLTLDALIDERSAAEALGPASQVSLVTPQGQVLTRPIARWNRLTSGDADLPIAPGASVVISTPGLDTAQKWVNQALPEWLASRLPGHDCQSWQLDAATLPDTQVQ</sequence>
<dbReference type="RefSeq" id="WP_144727468.1">
    <property type="nucleotide sequence ID" value="NZ_CAWOWR010000107.1"/>
</dbReference>
<accession>A0A558HNT1</accession>
<reference evidence="2 3" key="1">
    <citation type="submission" date="2019-07" db="EMBL/GenBank/DDBJ databases">
        <title>Diversity of Bacteria from Kongsfjorden, Arctic.</title>
        <authorList>
            <person name="Yu Y."/>
        </authorList>
    </citation>
    <scope>NUCLEOTIDE SEQUENCE [LARGE SCALE GENOMIC DNA]</scope>
    <source>
        <strain evidence="2 3">SM1923</strain>
    </source>
</reference>
<dbReference type="OrthoDB" id="7060856at2"/>
<keyword evidence="3" id="KW-1185">Reference proteome</keyword>
<dbReference type="AlphaFoldDB" id="A0A558HNT1"/>
<feature type="signal peptide" evidence="1">
    <location>
        <begin position="1"/>
        <end position="31"/>
    </location>
</feature>
<comment type="caution">
    <text evidence="2">The sequence shown here is derived from an EMBL/GenBank/DDBJ whole genome shotgun (WGS) entry which is preliminary data.</text>
</comment>
<gene>
    <name evidence="2" type="ORF">FQP86_08970</name>
</gene>